<dbReference type="EMBL" id="JAKFFV010000011">
    <property type="protein sequence ID" value="MCF2500430.1"/>
    <property type="molecule type" value="Genomic_DNA"/>
</dbReference>
<dbReference type="RefSeq" id="WP_235178812.1">
    <property type="nucleotide sequence ID" value="NZ_JAKFFV010000011.1"/>
</dbReference>
<reference evidence="2" key="1">
    <citation type="submission" date="2022-01" db="EMBL/GenBank/DDBJ databases">
        <title>Novel species in genus Dyadobacter.</title>
        <authorList>
            <person name="Ma C."/>
        </authorList>
    </citation>
    <scope>NUCLEOTIDE SEQUENCE</scope>
    <source>
        <strain evidence="2">CY357</strain>
    </source>
</reference>
<feature type="domain" description="Secretion system C-terminal sorting" evidence="1">
    <location>
        <begin position="1135"/>
        <end position="1200"/>
    </location>
</feature>
<comment type="caution">
    <text evidence="2">The sequence shown here is derived from an EMBL/GenBank/DDBJ whole genome shotgun (WGS) entry which is preliminary data.</text>
</comment>
<name>A0A9X1QEX2_9BACT</name>
<proteinExistence type="predicted"/>
<evidence type="ECO:0000313" key="3">
    <source>
        <dbReference type="Proteomes" id="UP001139411"/>
    </source>
</evidence>
<sequence length="1207" mass="133580">MQLPDRFKKCAWHIVSGLFLALPSFSQIPEPPKTVQSPNNSHLGIFGDFEVSLFTGKPEITVSLQTLESGPVSLPLALIYDASGVRPDIHPGWTGMNWGLSTHYAVIRTVKDAPDEGLPSSPSEPGYLHPPVRNALSFGAADWAATAKLENLGFNAPSFDMEPDEFSFNAPGLSGKFVIGHDGQWKVFCDQAVKVELISSILTDIPFKPPYWTGNLWNQINNGKYNPTMQGFYITDENGAKYEFGGSTANMEFSIDFFNQGKANWICNSWHLKSITRHTGQSINFSYERGSFVAQMYFSIFNKAASVNGGGFFGCGNWSSLINEYGAYNGKLISPIYLKEIVSDNFKVKFISSESTELRYTDDVFTTYVNKLVNAGASKLDFLTFLHNCYYPVYNQSLCNNPAESLTQLLAKLKWRKLDKIQIANGGGSIVKEFELTYNNVATERLMLQKVQEKSGYNASKLPAYEFSYFSAQGLSLPGYCKSHTDHWGFYNGKAIDVANDFNAVASYGNTHRTPAVNKNIYRLGSLTQIKFPTSGITKFWFEPHTYAKEVKLKRWEGVDAFATNQVAGGLRIKEIHSYDPASANPPVKKKYYYLSGFDPANADTTSLLSSGVLGGKTQYYWPNYMPKPDAPNATVSEQIFSTQSVLPATENSLGAHIGYTNVIEWASTDGWNVHTYSNFENGYADSAPTGFIQPGSTPYQPYNSNAFKRGKLLALETYTKNGTPVAKTTYQYAAVGNIADYSARSVKTALTTLCNTRTYCYEGTAYFINMQKFLPVQHVSVTYDQDSPLQNVVSATRSYQYWPNGQLHIQGQPDSKGKEIKTAFTYPSNQNDAISIAMTAKNLIGAPTSVFKYTGPELAPVGLTLRNVKFDLFNGFYLPKKVESGIGTAKPMSMTTDLEFLTYDSRGNLQTYKERNGSITKLEYYGPAELGKVDLLKTRTVAEGSALAQSTAYNHKPLIGIESSTDANAKSLFYEYDDFNRLKSVRTGNAGGTVRKSYCYNYSGQVVECAALAPKGSIAASGLVLLAEQALPVTLVEFLASKQEKKTILKWSTTSETNSERFDIQRSQNGKNWFTIGWQQAMGTSDSLKTYLFTDASPLQGENLYRLKMVDNDSTFSYSRLQSVVFDTAINIALYPNPITVGENLNVLTDDLGKIANIRIFDTSGTLMHESAPARAINISKLPSGLYMVQITCTDGSISTHRVMKQ</sequence>
<dbReference type="AlphaFoldDB" id="A0A9X1QEX2"/>
<dbReference type="NCBIfam" id="TIGR04183">
    <property type="entry name" value="Por_Secre_tail"/>
    <property type="match status" value="1"/>
</dbReference>
<evidence type="ECO:0000259" key="1">
    <source>
        <dbReference type="Pfam" id="PF18962"/>
    </source>
</evidence>
<dbReference type="Pfam" id="PF18962">
    <property type="entry name" value="Por_Secre_tail"/>
    <property type="match status" value="1"/>
</dbReference>
<gene>
    <name evidence="2" type="ORF">L0661_19075</name>
</gene>
<evidence type="ECO:0000313" key="2">
    <source>
        <dbReference type="EMBL" id="MCF2500430.1"/>
    </source>
</evidence>
<accession>A0A9X1QEX2</accession>
<dbReference type="Proteomes" id="UP001139411">
    <property type="component" value="Unassembled WGS sequence"/>
</dbReference>
<dbReference type="Gene3D" id="2.180.10.10">
    <property type="entry name" value="RHS repeat-associated core"/>
    <property type="match status" value="1"/>
</dbReference>
<organism evidence="2 3">
    <name type="scientific">Dyadobacter chenhuakuii</name>
    <dbReference type="NCBI Taxonomy" id="2909339"/>
    <lineage>
        <taxon>Bacteria</taxon>
        <taxon>Pseudomonadati</taxon>
        <taxon>Bacteroidota</taxon>
        <taxon>Cytophagia</taxon>
        <taxon>Cytophagales</taxon>
        <taxon>Spirosomataceae</taxon>
        <taxon>Dyadobacter</taxon>
    </lineage>
</organism>
<dbReference type="InterPro" id="IPR026444">
    <property type="entry name" value="Secre_tail"/>
</dbReference>
<protein>
    <submittedName>
        <fullName evidence="2">T9SS type A sorting domain-containing protein</fullName>
    </submittedName>
</protein>